<dbReference type="PANTHER" id="PTHR21666:SF270">
    <property type="entry name" value="MUREIN HYDROLASE ACTIVATOR ENVC"/>
    <property type="match status" value="1"/>
</dbReference>
<gene>
    <name evidence="3" type="ORF">BSIN_0929</name>
</gene>
<dbReference type="CDD" id="cd00118">
    <property type="entry name" value="LysM"/>
    <property type="match status" value="1"/>
</dbReference>
<feature type="compositionally biased region" description="Pro residues" evidence="1">
    <location>
        <begin position="106"/>
        <end position="119"/>
    </location>
</feature>
<dbReference type="InterPro" id="IPR018392">
    <property type="entry name" value="LysM"/>
</dbReference>
<reference evidence="3 4" key="1">
    <citation type="submission" date="2017-04" db="EMBL/GenBank/DDBJ databases">
        <authorList>
            <person name="Afonso C.L."/>
            <person name="Miller P.J."/>
            <person name="Scott M.A."/>
            <person name="Spackman E."/>
            <person name="Goraichik I."/>
            <person name="Dimitrov K.M."/>
            <person name="Suarez D.L."/>
            <person name="Swayne D.E."/>
        </authorList>
    </citation>
    <scope>NUCLEOTIDE SEQUENCE [LARGE SCALE GENOMIC DNA]</scope>
    <source>
        <strain evidence="3">LMG 28154</strain>
    </source>
</reference>
<dbReference type="InterPro" id="IPR016047">
    <property type="entry name" value="M23ase_b-sheet_dom"/>
</dbReference>
<dbReference type="PROSITE" id="PS51257">
    <property type="entry name" value="PROKAR_LIPOPROTEIN"/>
    <property type="match status" value="1"/>
</dbReference>
<evidence type="ECO:0000259" key="2">
    <source>
        <dbReference type="PROSITE" id="PS51782"/>
    </source>
</evidence>
<feature type="region of interest" description="Disordered" evidence="1">
    <location>
        <begin position="106"/>
        <end position="130"/>
    </location>
</feature>
<dbReference type="InterPro" id="IPR011055">
    <property type="entry name" value="Dup_hybrid_motif"/>
</dbReference>
<dbReference type="PANTHER" id="PTHR21666">
    <property type="entry name" value="PEPTIDASE-RELATED"/>
    <property type="match status" value="1"/>
</dbReference>
<protein>
    <submittedName>
        <fullName evidence="3">Membrane proteins related to metalloendopeptidases</fullName>
    </submittedName>
</protein>
<proteinExistence type="predicted"/>
<dbReference type="Gene3D" id="3.10.350.10">
    <property type="entry name" value="LysM domain"/>
    <property type="match status" value="1"/>
</dbReference>
<dbReference type="EMBL" id="FXAN01000094">
    <property type="protein sequence ID" value="SMG02309.1"/>
    <property type="molecule type" value="Genomic_DNA"/>
</dbReference>
<accession>A0A238HAB5</accession>
<dbReference type="Pfam" id="PF01476">
    <property type="entry name" value="LysM"/>
    <property type="match status" value="1"/>
</dbReference>
<dbReference type="Proteomes" id="UP000198460">
    <property type="component" value="Unassembled WGS sequence"/>
</dbReference>
<evidence type="ECO:0000256" key="1">
    <source>
        <dbReference type="SAM" id="MobiDB-lite"/>
    </source>
</evidence>
<dbReference type="PROSITE" id="PS51782">
    <property type="entry name" value="LYSM"/>
    <property type="match status" value="1"/>
</dbReference>
<dbReference type="AlphaFoldDB" id="A0A238HAB5"/>
<dbReference type="InterPro" id="IPR050570">
    <property type="entry name" value="Cell_wall_metabolism_enzyme"/>
</dbReference>
<dbReference type="Gene3D" id="2.70.70.10">
    <property type="entry name" value="Glucose Permease (Domain IIA)"/>
    <property type="match status" value="1"/>
</dbReference>
<organism evidence="3 4">
    <name type="scientific">Burkholderia singularis</name>
    <dbReference type="NCBI Taxonomy" id="1503053"/>
    <lineage>
        <taxon>Bacteria</taxon>
        <taxon>Pseudomonadati</taxon>
        <taxon>Pseudomonadota</taxon>
        <taxon>Betaproteobacteria</taxon>
        <taxon>Burkholderiales</taxon>
        <taxon>Burkholderiaceae</taxon>
        <taxon>Burkholderia</taxon>
        <taxon>pseudomallei group</taxon>
    </lineage>
</organism>
<dbReference type="SUPFAM" id="SSF51261">
    <property type="entry name" value="Duplicated hybrid motif"/>
    <property type="match status" value="1"/>
</dbReference>
<dbReference type="GO" id="GO:0004222">
    <property type="term" value="F:metalloendopeptidase activity"/>
    <property type="evidence" value="ECO:0007669"/>
    <property type="project" value="TreeGrafter"/>
</dbReference>
<dbReference type="InterPro" id="IPR036779">
    <property type="entry name" value="LysM_dom_sf"/>
</dbReference>
<dbReference type="SMART" id="SM00257">
    <property type="entry name" value="LysM"/>
    <property type="match status" value="1"/>
</dbReference>
<feature type="domain" description="LysM" evidence="2">
    <location>
        <begin position="61"/>
        <end position="105"/>
    </location>
</feature>
<sequence>MRITLFPDWLDTRHTMRVMLVAAGAALVGGCTVTPWTDMWQPEHAQQPAQPVARPPGVLAGYYRVNPGDTLASVAAAFAQSTQDVARWNHIAPTDMVTPGQVLRVAPPPGLTEPAPPPSAQTLEPPAASAQPEATTPMLAWPARGTVTAPFGAGRNHGIEITATGDDHTVRAAAPGRVVYAGSGVAAYGPLVILKHDNGLITAYGHNDRLLVNEGDAVSAGQPVAEMATDVSGRATFEFEVRRNGKAVDPIGLLPRNGS</sequence>
<dbReference type="Pfam" id="PF01551">
    <property type="entry name" value="Peptidase_M23"/>
    <property type="match status" value="1"/>
</dbReference>
<evidence type="ECO:0000313" key="3">
    <source>
        <dbReference type="EMBL" id="SMG02309.1"/>
    </source>
</evidence>
<name>A0A238HAB5_9BURK</name>
<evidence type="ECO:0000313" key="4">
    <source>
        <dbReference type="Proteomes" id="UP000198460"/>
    </source>
</evidence>
<dbReference type="CDD" id="cd12797">
    <property type="entry name" value="M23_peptidase"/>
    <property type="match status" value="1"/>
</dbReference>